<dbReference type="Proteomes" id="UP000829196">
    <property type="component" value="Unassembled WGS sequence"/>
</dbReference>
<name>A0A8T3C9J5_DENNO</name>
<organism evidence="3 4">
    <name type="scientific">Dendrobium nobile</name>
    <name type="common">Orchid</name>
    <dbReference type="NCBI Taxonomy" id="94219"/>
    <lineage>
        <taxon>Eukaryota</taxon>
        <taxon>Viridiplantae</taxon>
        <taxon>Streptophyta</taxon>
        <taxon>Embryophyta</taxon>
        <taxon>Tracheophyta</taxon>
        <taxon>Spermatophyta</taxon>
        <taxon>Magnoliopsida</taxon>
        <taxon>Liliopsida</taxon>
        <taxon>Asparagales</taxon>
        <taxon>Orchidaceae</taxon>
        <taxon>Epidendroideae</taxon>
        <taxon>Malaxideae</taxon>
        <taxon>Dendrobiinae</taxon>
        <taxon>Dendrobium</taxon>
    </lineage>
</organism>
<keyword evidence="1" id="KW-0862">Zinc</keyword>
<keyword evidence="1" id="KW-0863">Zinc-finger</keyword>
<dbReference type="InterPro" id="IPR001878">
    <property type="entry name" value="Znf_CCHC"/>
</dbReference>
<dbReference type="InterPro" id="IPR040256">
    <property type="entry name" value="At4g02000-like"/>
</dbReference>
<dbReference type="OrthoDB" id="786868at2759"/>
<gene>
    <name evidence="3" type="ORF">KFK09_001891</name>
</gene>
<dbReference type="PANTHER" id="PTHR31286:SF99">
    <property type="entry name" value="DUF4283 DOMAIN-CONTAINING PROTEIN"/>
    <property type="match status" value="1"/>
</dbReference>
<reference evidence="3" key="1">
    <citation type="journal article" date="2022" name="Front. Genet.">
        <title>Chromosome-Scale Assembly of the Dendrobium nobile Genome Provides Insights Into the Molecular Mechanism of the Biosynthesis of the Medicinal Active Ingredient of Dendrobium.</title>
        <authorList>
            <person name="Xu Q."/>
            <person name="Niu S.-C."/>
            <person name="Li K.-L."/>
            <person name="Zheng P.-J."/>
            <person name="Zhang X.-J."/>
            <person name="Jia Y."/>
            <person name="Liu Y."/>
            <person name="Niu Y.-X."/>
            <person name="Yu L.-H."/>
            <person name="Chen D.-F."/>
            <person name="Zhang G.-Q."/>
        </authorList>
    </citation>
    <scope>NUCLEOTIDE SEQUENCE</scope>
    <source>
        <tissue evidence="3">Leaf</tissue>
    </source>
</reference>
<dbReference type="PROSITE" id="PS50158">
    <property type="entry name" value="ZF_CCHC"/>
    <property type="match status" value="1"/>
</dbReference>
<sequence length="194" mass="22241">MEAALSGGPWFINGHIVGMEKWSTNFSALSMKGLTSPIWVRMPNLPLHCWDEVNIARIASRIGIPLMMDGNLFQWGRREFARVCVWVKLDQPLPLGIWVDSISGRFFQEVEYEKVANLCFKCGLIGHLKEDCEKIRGKSREEKIVDSNNIKVDEGRIVQDKVDEPSYGPWILVNNKKGRRPFKRRNVVKSSKVI</sequence>
<comment type="caution">
    <text evidence="3">The sequence shown here is derived from an EMBL/GenBank/DDBJ whole genome shotgun (WGS) entry which is preliminary data.</text>
</comment>
<evidence type="ECO:0000256" key="1">
    <source>
        <dbReference type="PROSITE-ProRule" id="PRU00047"/>
    </source>
</evidence>
<evidence type="ECO:0000259" key="2">
    <source>
        <dbReference type="PROSITE" id="PS50158"/>
    </source>
</evidence>
<evidence type="ECO:0000313" key="4">
    <source>
        <dbReference type="Proteomes" id="UP000829196"/>
    </source>
</evidence>
<dbReference type="EMBL" id="JAGYWB010000002">
    <property type="protein sequence ID" value="KAI0529344.1"/>
    <property type="molecule type" value="Genomic_DNA"/>
</dbReference>
<accession>A0A8T3C9J5</accession>
<protein>
    <recommendedName>
        <fullName evidence="2">CCHC-type domain-containing protein</fullName>
    </recommendedName>
</protein>
<keyword evidence="4" id="KW-1185">Reference proteome</keyword>
<dbReference type="GO" id="GO:0008270">
    <property type="term" value="F:zinc ion binding"/>
    <property type="evidence" value="ECO:0007669"/>
    <property type="project" value="UniProtKB-KW"/>
</dbReference>
<dbReference type="GO" id="GO:0003676">
    <property type="term" value="F:nucleic acid binding"/>
    <property type="evidence" value="ECO:0007669"/>
    <property type="project" value="InterPro"/>
</dbReference>
<proteinExistence type="predicted"/>
<keyword evidence="1" id="KW-0479">Metal-binding</keyword>
<evidence type="ECO:0000313" key="3">
    <source>
        <dbReference type="EMBL" id="KAI0529344.1"/>
    </source>
</evidence>
<feature type="domain" description="CCHC-type" evidence="2">
    <location>
        <begin position="119"/>
        <end position="134"/>
    </location>
</feature>
<dbReference type="PANTHER" id="PTHR31286">
    <property type="entry name" value="GLYCINE-RICH CELL WALL STRUCTURAL PROTEIN 1.8-LIKE"/>
    <property type="match status" value="1"/>
</dbReference>
<dbReference type="AlphaFoldDB" id="A0A8T3C9J5"/>
<dbReference type="InterPro" id="IPR036875">
    <property type="entry name" value="Znf_CCHC_sf"/>
</dbReference>
<dbReference type="SUPFAM" id="SSF57756">
    <property type="entry name" value="Retrovirus zinc finger-like domains"/>
    <property type="match status" value="1"/>
</dbReference>